<dbReference type="GO" id="GO:0003918">
    <property type="term" value="F:DNA topoisomerase type II (double strand cut, ATP-hydrolyzing) activity"/>
    <property type="evidence" value="ECO:0007669"/>
    <property type="project" value="UniProtKB-EC"/>
</dbReference>
<dbReference type="InterPro" id="IPR003594">
    <property type="entry name" value="HATPase_dom"/>
</dbReference>
<evidence type="ECO:0000256" key="1">
    <source>
        <dbReference type="ARBA" id="ARBA00000185"/>
    </source>
</evidence>
<accession>A0A7X2L229</accession>
<evidence type="ECO:0000313" key="12">
    <source>
        <dbReference type="Proteomes" id="UP000463051"/>
    </source>
</evidence>
<comment type="similarity">
    <text evidence="2">Belongs to the type II topoisomerase GyrB family.</text>
</comment>
<evidence type="ECO:0000256" key="5">
    <source>
        <dbReference type="ARBA" id="ARBA00022840"/>
    </source>
</evidence>
<dbReference type="PANTHER" id="PTHR45866">
    <property type="entry name" value="DNA GYRASE/TOPOISOMERASE SUBUNIT B"/>
    <property type="match status" value="1"/>
</dbReference>
<dbReference type="AlphaFoldDB" id="A0A7X2L229"/>
<dbReference type="PANTHER" id="PTHR45866:SF1">
    <property type="entry name" value="DNA GYRASE SUBUNIT B, MITOCHONDRIAL"/>
    <property type="match status" value="1"/>
</dbReference>
<evidence type="ECO:0000256" key="6">
    <source>
        <dbReference type="ARBA" id="ARBA00023029"/>
    </source>
</evidence>
<evidence type="ECO:0000256" key="4">
    <source>
        <dbReference type="ARBA" id="ARBA00022741"/>
    </source>
</evidence>
<organism evidence="11 12">
    <name type="scientific">Paenibacillus monticola</name>
    <dbReference type="NCBI Taxonomy" id="2666075"/>
    <lineage>
        <taxon>Bacteria</taxon>
        <taxon>Bacillati</taxon>
        <taxon>Bacillota</taxon>
        <taxon>Bacilli</taxon>
        <taxon>Bacillales</taxon>
        <taxon>Paenibacillaceae</taxon>
        <taxon>Paenibacillus</taxon>
    </lineage>
</organism>
<dbReference type="GO" id="GO:0003677">
    <property type="term" value="F:DNA binding"/>
    <property type="evidence" value="ECO:0007669"/>
    <property type="project" value="UniProtKB-KW"/>
</dbReference>
<keyword evidence="12" id="KW-1185">Reference proteome</keyword>
<dbReference type="Gene3D" id="3.30.565.10">
    <property type="entry name" value="Histidine kinase-like ATPase, C-terminal domain"/>
    <property type="match status" value="1"/>
</dbReference>
<evidence type="ECO:0000256" key="8">
    <source>
        <dbReference type="ARBA" id="ARBA00023235"/>
    </source>
</evidence>
<dbReference type="EMBL" id="WJXB01000004">
    <property type="protein sequence ID" value="MRN53994.1"/>
    <property type="molecule type" value="Genomic_DNA"/>
</dbReference>
<keyword evidence="6" id="KW-0799">Topoisomerase</keyword>
<protein>
    <recommendedName>
        <fullName evidence="3">DNA topoisomerase (ATP-hydrolyzing)</fullName>
        <ecNumber evidence="3">5.6.2.2</ecNumber>
    </recommendedName>
</protein>
<feature type="coiled-coil region" evidence="9">
    <location>
        <begin position="2"/>
        <end position="29"/>
    </location>
</feature>
<dbReference type="SUPFAM" id="SSF55874">
    <property type="entry name" value="ATPase domain of HSP90 chaperone/DNA topoisomerase II/histidine kinase"/>
    <property type="match status" value="1"/>
</dbReference>
<evidence type="ECO:0000259" key="10">
    <source>
        <dbReference type="SMART" id="SM00387"/>
    </source>
</evidence>
<proteinExistence type="inferred from homology"/>
<keyword evidence="7" id="KW-0238">DNA-binding</keyword>
<dbReference type="InterPro" id="IPR036890">
    <property type="entry name" value="HATPase_C_sf"/>
</dbReference>
<comment type="catalytic activity">
    <reaction evidence="1">
        <text>ATP-dependent breakage, passage and rejoining of double-stranded DNA.</text>
        <dbReference type="EC" id="5.6.2.2"/>
    </reaction>
</comment>
<gene>
    <name evidence="11" type="ORF">GJB61_13495</name>
</gene>
<dbReference type="PRINTS" id="PR00418">
    <property type="entry name" value="TPI2FAMILY"/>
</dbReference>
<dbReference type="InterPro" id="IPR036390">
    <property type="entry name" value="WH_DNA-bd_sf"/>
</dbReference>
<keyword evidence="5" id="KW-0067">ATP-binding</keyword>
<dbReference type="InterPro" id="IPR036388">
    <property type="entry name" value="WH-like_DNA-bd_sf"/>
</dbReference>
<feature type="domain" description="Histidine kinase/HSP90-like ATPase" evidence="10">
    <location>
        <begin position="194"/>
        <end position="329"/>
    </location>
</feature>
<evidence type="ECO:0000256" key="3">
    <source>
        <dbReference type="ARBA" id="ARBA00012895"/>
    </source>
</evidence>
<evidence type="ECO:0000256" key="7">
    <source>
        <dbReference type="ARBA" id="ARBA00023125"/>
    </source>
</evidence>
<keyword evidence="9" id="KW-0175">Coiled coil</keyword>
<evidence type="ECO:0000256" key="2">
    <source>
        <dbReference type="ARBA" id="ARBA00010708"/>
    </source>
</evidence>
<dbReference type="CDD" id="cd00090">
    <property type="entry name" value="HTH_ARSR"/>
    <property type="match status" value="1"/>
</dbReference>
<keyword evidence="8" id="KW-0413">Isomerase</keyword>
<comment type="caution">
    <text evidence="11">The sequence shown here is derived from an EMBL/GenBank/DDBJ whole genome shotgun (WGS) entry which is preliminary data.</text>
</comment>
<evidence type="ECO:0000313" key="11">
    <source>
        <dbReference type="EMBL" id="MRN53994.1"/>
    </source>
</evidence>
<dbReference type="Gene3D" id="1.10.10.10">
    <property type="entry name" value="Winged helix-like DNA-binding domain superfamily/Winged helix DNA-binding domain"/>
    <property type="match status" value="1"/>
</dbReference>
<dbReference type="Pfam" id="PF02518">
    <property type="entry name" value="HATPase_c"/>
    <property type="match status" value="1"/>
</dbReference>
<name>A0A7X2L229_9BACL</name>
<evidence type="ECO:0000256" key="9">
    <source>
        <dbReference type="SAM" id="Coils"/>
    </source>
</evidence>
<dbReference type="SUPFAM" id="SSF46785">
    <property type="entry name" value="Winged helix' DNA-binding domain"/>
    <property type="match status" value="1"/>
</dbReference>
<dbReference type="RefSeq" id="WP_154119019.1">
    <property type="nucleotide sequence ID" value="NZ_WJXB01000004.1"/>
</dbReference>
<sequence length="359" mass="39855">MSRDLSSEIDALKKQMAELHQLVQHMVLERKPAANLNLGDPLYEDSVIKDPDSSSVFYSGYVHLNGQGLRWEPQERRIQQLLGLNSDKVAKVLAALGNKQRLDILRTVLNEPLTGAELVDRLNMGTTGQLYHHLKALIGANLLVQEPGGRYGFPMHRCLPFLLLLAAAGDLLDTSDYMDMMETRNNAGVYFGTSQDFDVHHLLWAVVENSILEHQAGFCSEIDLFLHDDGSVTVTDNGRGIPVEALVQSILTDINRFSSSAQFQVPGAERGISIAVVNALSQKLTVEIRRDGKIYRQEYRQGIPQSGLMTVGISNETGTSVTFKSDAELFGVGFDRTKLDLRKNELLTAYPNLSIHIHD</sequence>
<dbReference type="GO" id="GO:0005524">
    <property type="term" value="F:ATP binding"/>
    <property type="evidence" value="ECO:0007669"/>
    <property type="project" value="UniProtKB-KW"/>
</dbReference>
<reference evidence="11 12" key="1">
    <citation type="submission" date="2019-11" db="EMBL/GenBank/DDBJ databases">
        <title>Paenibacillus monticola sp. nov., a novel PGPR strain isolated from mountain sample in China.</title>
        <authorList>
            <person name="Zhao Q."/>
            <person name="Li H.-P."/>
            <person name="Zhang J.-L."/>
        </authorList>
    </citation>
    <scope>NUCLEOTIDE SEQUENCE [LARGE SCALE GENOMIC DNA]</scope>
    <source>
        <strain evidence="11 12">LC-T2</strain>
    </source>
</reference>
<dbReference type="Proteomes" id="UP000463051">
    <property type="component" value="Unassembled WGS sequence"/>
</dbReference>
<dbReference type="EC" id="5.6.2.2" evidence="3"/>
<dbReference type="InterPro" id="IPR011991">
    <property type="entry name" value="ArsR-like_HTH"/>
</dbReference>
<keyword evidence="4" id="KW-0547">Nucleotide-binding</keyword>
<dbReference type="SMART" id="SM00387">
    <property type="entry name" value="HATPase_c"/>
    <property type="match status" value="1"/>
</dbReference>